<name>A0AAV9QB58_9PEZI</name>
<keyword evidence="2 3" id="KW-0040">ANK repeat</keyword>
<evidence type="ECO:0000256" key="2">
    <source>
        <dbReference type="ARBA" id="ARBA00023043"/>
    </source>
</evidence>
<proteinExistence type="predicted"/>
<dbReference type="PANTHER" id="PTHR24198:SF165">
    <property type="entry name" value="ANKYRIN REPEAT-CONTAINING PROTEIN-RELATED"/>
    <property type="match status" value="1"/>
</dbReference>
<dbReference type="PROSITE" id="PS50088">
    <property type="entry name" value="ANK_REPEAT"/>
    <property type="match status" value="3"/>
</dbReference>
<protein>
    <recommendedName>
        <fullName evidence="4">Nephrocystin 3-like N-terminal domain-containing protein</fullName>
    </recommendedName>
</protein>
<dbReference type="AlphaFoldDB" id="A0AAV9QB58"/>
<comment type="caution">
    <text evidence="5">The sequence shown here is derived from an EMBL/GenBank/DDBJ whole genome shotgun (WGS) entry which is preliminary data.</text>
</comment>
<gene>
    <name evidence="5" type="ORF">LTR25_005571</name>
</gene>
<reference evidence="5 6" key="1">
    <citation type="submission" date="2023-06" db="EMBL/GenBank/DDBJ databases">
        <title>Black Yeasts Isolated from many extreme environments.</title>
        <authorList>
            <person name="Coleine C."/>
            <person name="Stajich J.E."/>
            <person name="Selbmann L."/>
        </authorList>
    </citation>
    <scope>NUCLEOTIDE SEQUENCE [LARGE SCALE GENOMIC DNA]</scope>
    <source>
        <strain evidence="5 6">CCFEE 5887</strain>
    </source>
</reference>
<evidence type="ECO:0000256" key="1">
    <source>
        <dbReference type="ARBA" id="ARBA00022737"/>
    </source>
</evidence>
<feature type="repeat" description="ANK" evidence="3">
    <location>
        <begin position="507"/>
        <end position="542"/>
    </location>
</feature>
<dbReference type="Gene3D" id="1.25.40.20">
    <property type="entry name" value="Ankyrin repeat-containing domain"/>
    <property type="match status" value="4"/>
</dbReference>
<dbReference type="EMBL" id="JAXLQG010000008">
    <property type="protein sequence ID" value="KAK5536896.1"/>
    <property type="molecule type" value="Genomic_DNA"/>
</dbReference>
<dbReference type="InterPro" id="IPR036770">
    <property type="entry name" value="Ankyrin_rpt-contain_sf"/>
</dbReference>
<keyword evidence="1" id="KW-0677">Repeat</keyword>
<dbReference type="Pfam" id="PF00023">
    <property type="entry name" value="Ank"/>
    <property type="match status" value="2"/>
</dbReference>
<dbReference type="InterPro" id="IPR056884">
    <property type="entry name" value="NPHP3-like_N"/>
</dbReference>
<dbReference type="PANTHER" id="PTHR24198">
    <property type="entry name" value="ANKYRIN REPEAT AND PROTEIN KINASE DOMAIN-CONTAINING PROTEIN"/>
    <property type="match status" value="1"/>
</dbReference>
<dbReference type="PRINTS" id="PR01415">
    <property type="entry name" value="ANKYRIN"/>
</dbReference>
<evidence type="ECO:0000256" key="3">
    <source>
        <dbReference type="PROSITE-ProRule" id="PRU00023"/>
    </source>
</evidence>
<feature type="repeat" description="ANK" evidence="3">
    <location>
        <begin position="400"/>
        <end position="432"/>
    </location>
</feature>
<keyword evidence="6" id="KW-1185">Reference proteome</keyword>
<evidence type="ECO:0000313" key="6">
    <source>
        <dbReference type="Proteomes" id="UP001345827"/>
    </source>
</evidence>
<dbReference type="Pfam" id="PF24883">
    <property type="entry name" value="NPHP3_N"/>
    <property type="match status" value="1"/>
</dbReference>
<dbReference type="SUPFAM" id="SSF48403">
    <property type="entry name" value="Ankyrin repeat"/>
    <property type="match status" value="1"/>
</dbReference>
<dbReference type="InterPro" id="IPR002110">
    <property type="entry name" value="Ankyrin_rpt"/>
</dbReference>
<organism evidence="5 6">
    <name type="scientific">Vermiconidia calcicola</name>
    <dbReference type="NCBI Taxonomy" id="1690605"/>
    <lineage>
        <taxon>Eukaryota</taxon>
        <taxon>Fungi</taxon>
        <taxon>Dikarya</taxon>
        <taxon>Ascomycota</taxon>
        <taxon>Pezizomycotina</taxon>
        <taxon>Dothideomycetes</taxon>
        <taxon>Dothideomycetidae</taxon>
        <taxon>Mycosphaerellales</taxon>
        <taxon>Extremaceae</taxon>
        <taxon>Vermiconidia</taxon>
    </lineage>
</organism>
<feature type="domain" description="Nephrocystin 3-like N-terminal" evidence="4">
    <location>
        <begin position="4"/>
        <end position="58"/>
    </location>
</feature>
<evidence type="ECO:0000313" key="5">
    <source>
        <dbReference type="EMBL" id="KAK5536896.1"/>
    </source>
</evidence>
<dbReference type="SMART" id="SM00248">
    <property type="entry name" value="ANK"/>
    <property type="match status" value="8"/>
</dbReference>
<dbReference type="PROSITE" id="PS50297">
    <property type="entry name" value="ANK_REP_REGION"/>
    <property type="match status" value="3"/>
</dbReference>
<sequence>MSDAQFGNWYCVLDALDECKEDDRKRLLDKISENFSLDVGVTSASQNQTRLRLLITSRPNGAIKSRLSRLRGSQILDFNDTNGTAKNKSDIDKFIEHGVDNLSGYEEELQKSLKEGLIEKADGNFRWTACMLEALAESLTRNDERLWDHRLPKVDAMFGSLVSGLEAELRSFLEWVALAYRHLSVTELSLALLMDSDEPSHASRLAGDQGAVKQRIILLGGAVKVRKVDQIDHVHLLHPTMKDYLKAHWQELHFDYRKIHLKLGRACLNYLSSDRLKRGPLESRTKAGCPDAYQKLLATLPFLDYAARHWSRHLRDAGFSDSDICGQIYESLATTSHRQLSFQVHQFSNHQEYVQCMSCLHVLAHHDLDFLELDDFCNLIKRCVRAPGSGQNAIDATDASDRTALWLAAEKDRKAMAEILLRCGADPNLMDRDRGRSPLLVAAQNGHLEIVKILLQNENVDRGSKDCDGRNVLSWAAALGHVDVVTLLLQHEEIRSTKNIADRHHDYGQTPLLWAARKGHKGCAEVVDILLKYGADPNMTDSKEGRSALSWAAGNGNEGIVELLLSQVDTDLLLEDREGWTSFRWAAYHGQRTIAVAILDKLHTRKRSDWGALTTQLLMKASKRGDVAQLDILLQRHDIDPNAEDDKARTALSWAARSGHGEFVRRLLDDERVRVNLKDNQNRTALMWAALKGRVEETKLLLDCPGIDINGKDVKGKTALQLADSNGHGARFQQLMKERRAGHSRT</sequence>
<feature type="repeat" description="ANK" evidence="3">
    <location>
        <begin position="434"/>
        <end position="457"/>
    </location>
</feature>
<dbReference type="Proteomes" id="UP001345827">
    <property type="component" value="Unassembled WGS sequence"/>
</dbReference>
<evidence type="ECO:0000259" key="4">
    <source>
        <dbReference type="Pfam" id="PF24883"/>
    </source>
</evidence>
<dbReference type="Pfam" id="PF12796">
    <property type="entry name" value="Ank_2"/>
    <property type="match status" value="2"/>
</dbReference>
<accession>A0AAV9QB58</accession>